<feature type="signal peptide" evidence="19">
    <location>
        <begin position="1"/>
        <end position="20"/>
    </location>
</feature>
<dbReference type="SMART" id="SM00219">
    <property type="entry name" value="TyrKc"/>
    <property type="match status" value="1"/>
</dbReference>
<evidence type="ECO:0000256" key="5">
    <source>
        <dbReference type="ARBA" id="ARBA00022692"/>
    </source>
</evidence>
<dbReference type="InterPro" id="IPR000719">
    <property type="entry name" value="Prot_kinase_dom"/>
</dbReference>
<feature type="transmembrane region" description="Helical" evidence="18">
    <location>
        <begin position="993"/>
        <end position="1016"/>
    </location>
</feature>
<dbReference type="PROSITE" id="PS00109">
    <property type="entry name" value="PROTEIN_KINASE_TYR"/>
    <property type="match status" value="1"/>
</dbReference>
<dbReference type="PROSITE" id="PS50011">
    <property type="entry name" value="PROTEIN_KINASE_DOM"/>
    <property type="match status" value="1"/>
</dbReference>
<feature type="compositionally biased region" description="Basic and acidic residues" evidence="17">
    <location>
        <begin position="1518"/>
        <end position="1536"/>
    </location>
</feature>
<sequence length="1536" mass="170463">MCFFNVLLFLFCLHFECVSGQTTSPQNVWTDSDGCKDGKETHCSEFVCPPSAPFAFAIGAQNITLSWEPLNQSDVVYIPQWTGPSLSGVWTYKENTTAPHFTVEKLQPYSWYKFRIWVMVCQQHISSPESPLYQTEPYGAPTSPPVIESVESVSGESVELSWSAPGHTGGPVVGYNIDLTSHEGTLSLTTGGDVFTATAFPTTPNTTYRVSIAAVNREGQGPPAQTIVTTPEKEEQSGTRWIIASSMKSLRRKKADDFYLPADCLFDGLIESNITGVSNLQASGQVYFSEGLNIWATAAGDPSDLRLLYTSTQQITGTSVDWLYKKLYFISGGKVYRCSEDCSDPVQLQLSTPGPPTRIIADPYSGWLFLLLHDGIYRTVLPGEHNQNISLVVNGSSVHDFVVSVRNMKLVYFLKESRALSAVSLDGSSPIDLRSDITVVDVVQSLAYEDNQVVLTDGVKLYQEERLDDIVSFNEYLMDCSFSHPTPGGFDHLLYSSPSSQPYPVPRRPRDVTAHFGSGRVCLKWREPELRMGASSSAWQNWTYTVTASMNGSVVRTYSDINTRQVMVTDLQSSQRYTLAVRAESPGGQSAAVLFEGTTLQNETNIPYIVAASNNGLWKQELDGYDFTELLAYNITTVRDMDWYNGTIYWTDSSGHISYVELKDGKSGLNATVVPGVMNAEAVAFDWLGRQLYWNCNSTQICRGSPTSVAQEVVVQGRRDITGLLVDPLQAFVYWSTALSVEGARLNGEGCLVIQELNVLSGRQVAGITLDMAEGALFWLVQDGLILHLYRTNLLKDGLGHPSITVTERWSVSVVCCSELVFYSNRLLWLDGDQRLRLQEVDQAESVLMSPDHTLTSFTLIQSTLKPLPDGFLLPPVVIPHAIPETSVYLVGNSTVFRVTWEPSSPVNYGSVFYCVESEVLQFQVTDQNEQNSIEGFCPPSNTLTEPVLEVRHFPPNTLFSLAITPYTYWGKGDTTYQVLRSPDAGRSTNTDAVIITFGVLTGVLLAMIITAAFIWRRRRTKKESALPSIQMEPDEELEEIRGLVGLANGCYAVRTLPIHSEISTLPVFPRDQLKLQRLLGSGAFGEVFEGIATGISSVDLKSDTRVAVKTLKKGATDDEKTDFLKEAHLMSQFTHPNILSLLGVCLLNEPQYIILELMEGGDLRSYLMVARPAPDHGPLLNLCDLLDIFLDVAKGCAYLEKMHFVHRDLAARNCLVSVKDYTDPKRVVKIGDFGLSRDIYKNDYYKKRGEGLLPIRWMSPESLTDGIFSRHSDVWAFGVLLWEVVTLGKLPYPAFTNLEVLHHINSGGRLLAPTDCPQTLYNLMLACWSNTPWERPSFRRLEEQISQLRQKGEQLREEQQTSRGMVNYGFQDDEECSVVDEDESTGGGLTHVLSEEGLNYLMFSADDKDPEPAQSPTEETLNHPLSNSSDEEAMTTPQGPTESNREVGINYLVLSAKDLMENRNQPHSIEPSNGEGPYLMADNGGTEKAIEHSCLVSPSNEQGPNYLMFRATETQATDEKPYLTKAKAEPKATDD</sequence>
<dbReference type="SMART" id="SM00135">
    <property type="entry name" value="LY"/>
    <property type="match status" value="3"/>
</dbReference>
<dbReference type="GO" id="GO:0005886">
    <property type="term" value="C:plasma membrane"/>
    <property type="evidence" value="ECO:0007669"/>
    <property type="project" value="TreeGrafter"/>
</dbReference>
<dbReference type="InterPro" id="IPR008266">
    <property type="entry name" value="Tyr_kinase_AS"/>
</dbReference>
<keyword evidence="12" id="KW-0829">Tyrosine-protein kinase</keyword>
<dbReference type="PROSITE" id="PS00107">
    <property type="entry name" value="PROTEIN_KINASE_ATP"/>
    <property type="match status" value="1"/>
</dbReference>
<dbReference type="InterPro" id="IPR001245">
    <property type="entry name" value="Ser-Thr/Tyr_kinase_cat_dom"/>
</dbReference>
<dbReference type="Gene3D" id="1.10.510.10">
    <property type="entry name" value="Transferase(Phosphotransferase) domain 1"/>
    <property type="match status" value="1"/>
</dbReference>
<dbReference type="InterPro" id="IPR017441">
    <property type="entry name" value="Protein_kinase_ATP_BS"/>
</dbReference>
<dbReference type="PROSITE" id="PS50853">
    <property type="entry name" value="FN3"/>
    <property type="match status" value="3"/>
</dbReference>
<evidence type="ECO:0000256" key="6">
    <source>
        <dbReference type="ARBA" id="ARBA00022737"/>
    </source>
</evidence>
<dbReference type="GO" id="GO:0007169">
    <property type="term" value="P:cell surface receptor protein tyrosine kinase signaling pathway"/>
    <property type="evidence" value="ECO:0007669"/>
    <property type="project" value="TreeGrafter"/>
</dbReference>
<keyword evidence="7 16" id="KW-0547">Nucleotide-binding</keyword>
<feature type="region of interest" description="Disordered" evidence="17">
    <location>
        <begin position="1406"/>
        <end position="1448"/>
    </location>
</feature>
<dbReference type="InterPro" id="IPR050122">
    <property type="entry name" value="RTK"/>
</dbReference>
<feature type="domain" description="Protein kinase" evidence="20">
    <location>
        <begin position="1074"/>
        <end position="1349"/>
    </location>
</feature>
<evidence type="ECO:0000256" key="10">
    <source>
        <dbReference type="ARBA" id="ARBA00022989"/>
    </source>
</evidence>
<evidence type="ECO:0000256" key="3">
    <source>
        <dbReference type="ARBA" id="ARBA00022553"/>
    </source>
</evidence>
<feature type="binding site" evidence="16">
    <location>
        <position position="1110"/>
    </location>
    <ligand>
        <name>ATP</name>
        <dbReference type="ChEBI" id="CHEBI:30616"/>
    </ligand>
</feature>
<dbReference type="Gene3D" id="2.60.40.10">
    <property type="entry name" value="Immunoglobulins"/>
    <property type="match status" value="3"/>
</dbReference>
<dbReference type="SMART" id="SM00060">
    <property type="entry name" value="FN3"/>
    <property type="match status" value="4"/>
</dbReference>
<dbReference type="InterPro" id="IPR000033">
    <property type="entry name" value="LDLR_classB_rpt"/>
</dbReference>
<dbReference type="EC" id="2.7.10.1" evidence="2"/>
<organism evidence="22 23">
    <name type="scientific">Clupea harengus</name>
    <name type="common">Atlantic herring</name>
    <dbReference type="NCBI Taxonomy" id="7950"/>
    <lineage>
        <taxon>Eukaryota</taxon>
        <taxon>Metazoa</taxon>
        <taxon>Chordata</taxon>
        <taxon>Craniata</taxon>
        <taxon>Vertebrata</taxon>
        <taxon>Euteleostomi</taxon>
        <taxon>Actinopterygii</taxon>
        <taxon>Neopterygii</taxon>
        <taxon>Teleostei</taxon>
        <taxon>Clupei</taxon>
        <taxon>Clupeiformes</taxon>
        <taxon>Clupeoidei</taxon>
        <taxon>Clupeidae</taxon>
        <taxon>Clupea</taxon>
    </lineage>
</organism>
<comment type="subcellular location">
    <subcellularLocation>
        <location evidence="1">Membrane</location>
        <topology evidence="1">Single-pass type I membrane protein</topology>
    </subcellularLocation>
</comment>
<dbReference type="SUPFAM" id="SSF63825">
    <property type="entry name" value="YWTD domain"/>
    <property type="match status" value="2"/>
</dbReference>
<evidence type="ECO:0000256" key="12">
    <source>
        <dbReference type="ARBA" id="ARBA00023137"/>
    </source>
</evidence>
<comment type="catalytic activity">
    <reaction evidence="15">
        <text>L-tyrosyl-[protein] + ATP = O-phospho-L-tyrosyl-[protein] + ADP + H(+)</text>
        <dbReference type="Rhea" id="RHEA:10596"/>
        <dbReference type="Rhea" id="RHEA-COMP:10136"/>
        <dbReference type="Rhea" id="RHEA-COMP:20101"/>
        <dbReference type="ChEBI" id="CHEBI:15378"/>
        <dbReference type="ChEBI" id="CHEBI:30616"/>
        <dbReference type="ChEBI" id="CHEBI:46858"/>
        <dbReference type="ChEBI" id="CHEBI:61978"/>
        <dbReference type="ChEBI" id="CHEBI:456216"/>
        <dbReference type="EC" id="2.7.10.1"/>
    </reaction>
</comment>
<keyword evidence="5 18" id="KW-0812">Transmembrane</keyword>
<dbReference type="InterPro" id="IPR011009">
    <property type="entry name" value="Kinase-like_dom_sf"/>
</dbReference>
<feature type="domain" description="Fibronectin type-III" evidence="21">
    <location>
        <begin position="505"/>
        <end position="603"/>
    </location>
</feature>
<dbReference type="InterPro" id="IPR020635">
    <property type="entry name" value="Tyr_kinase_cat_dom"/>
</dbReference>
<gene>
    <name evidence="23" type="primary">ros1</name>
</gene>
<evidence type="ECO:0000256" key="7">
    <source>
        <dbReference type="ARBA" id="ARBA00022741"/>
    </source>
</evidence>
<feature type="chain" id="PRO_5027844069" description="receptor protein-tyrosine kinase" evidence="19">
    <location>
        <begin position="21"/>
        <end position="1536"/>
    </location>
</feature>
<reference evidence="23" key="1">
    <citation type="submission" date="2025-08" db="UniProtKB">
        <authorList>
            <consortium name="RefSeq"/>
        </authorList>
    </citation>
    <scope>IDENTIFICATION</scope>
</reference>
<evidence type="ECO:0000256" key="8">
    <source>
        <dbReference type="ARBA" id="ARBA00022777"/>
    </source>
</evidence>
<dbReference type="PRINTS" id="PR00109">
    <property type="entry name" value="TYRKINASE"/>
</dbReference>
<dbReference type="InterPro" id="IPR003961">
    <property type="entry name" value="FN3_dom"/>
</dbReference>
<name>A0A6P8GLR3_CLUHA</name>
<evidence type="ECO:0000256" key="18">
    <source>
        <dbReference type="SAM" id="Phobius"/>
    </source>
</evidence>
<dbReference type="GO" id="GO:0043235">
    <property type="term" value="C:receptor complex"/>
    <property type="evidence" value="ECO:0007669"/>
    <property type="project" value="TreeGrafter"/>
</dbReference>
<keyword evidence="10 18" id="KW-1133">Transmembrane helix</keyword>
<dbReference type="PANTHER" id="PTHR24416:SF527">
    <property type="entry name" value="PROTO-ONCOGENE TYROSINE-PROTEIN KINASE ROS"/>
    <property type="match status" value="1"/>
</dbReference>
<dbReference type="CDD" id="cd00063">
    <property type="entry name" value="FN3"/>
    <property type="match status" value="3"/>
</dbReference>
<keyword evidence="4" id="KW-0808">Transferase</keyword>
<evidence type="ECO:0000256" key="15">
    <source>
        <dbReference type="ARBA" id="ARBA00051243"/>
    </source>
</evidence>
<dbReference type="KEGG" id="char:105895404"/>
<proteinExistence type="predicted"/>
<dbReference type="GO" id="GO:0004714">
    <property type="term" value="F:transmembrane receptor protein tyrosine kinase activity"/>
    <property type="evidence" value="ECO:0007669"/>
    <property type="project" value="UniProtKB-EC"/>
</dbReference>
<dbReference type="SUPFAM" id="SSF56112">
    <property type="entry name" value="Protein kinase-like (PK-like)"/>
    <property type="match status" value="1"/>
</dbReference>
<keyword evidence="8 23" id="KW-0418">Kinase</keyword>
<dbReference type="Pfam" id="PF00041">
    <property type="entry name" value="fn3"/>
    <property type="match status" value="1"/>
</dbReference>
<keyword evidence="13" id="KW-0675">Receptor</keyword>
<evidence type="ECO:0000256" key="4">
    <source>
        <dbReference type="ARBA" id="ARBA00022679"/>
    </source>
</evidence>
<dbReference type="CTD" id="6098"/>
<dbReference type="GO" id="GO:0032006">
    <property type="term" value="P:regulation of TOR signaling"/>
    <property type="evidence" value="ECO:0007669"/>
    <property type="project" value="TreeGrafter"/>
</dbReference>
<dbReference type="InterPro" id="IPR011042">
    <property type="entry name" value="6-blade_b-propeller_TolB-like"/>
</dbReference>
<feature type="domain" description="Fibronectin type-III" evidence="21">
    <location>
        <begin position="49"/>
        <end position="139"/>
    </location>
</feature>
<dbReference type="PANTHER" id="PTHR24416">
    <property type="entry name" value="TYROSINE-PROTEIN KINASE RECEPTOR"/>
    <property type="match status" value="1"/>
</dbReference>
<evidence type="ECO:0000259" key="20">
    <source>
        <dbReference type="PROSITE" id="PS50011"/>
    </source>
</evidence>
<feature type="region of interest" description="Disordered" evidence="17">
    <location>
        <begin position="1514"/>
        <end position="1536"/>
    </location>
</feature>
<evidence type="ECO:0000313" key="22">
    <source>
        <dbReference type="Proteomes" id="UP000515152"/>
    </source>
</evidence>
<evidence type="ECO:0000256" key="16">
    <source>
        <dbReference type="PROSITE-ProRule" id="PRU10141"/>
    </source>
</evidence>
<evidence type="ECO:0000256" key="14">
    <source>
        <dbReference type="ARBA" id="ARBA00023180"/>
    </source>
</evidence>
<dbReference type="RefSeq" id="XP_031435770.1">
    <property type="nucleotide sequence ID" value="XM_031579910.1"/>
</dbReference>
<keyword evidence="6" id="KW-0677">Repeat</keyword>
<dbReference type="GO" id="GO:0005524">
    <property type="term" value="F:ATP binding"/>
    <property type="evidence" value="ECO:0007669"/>
    <property type="project" value="UniProtKB-UniRule"/>
</dbReference>
<evidence type="ECO:0000256" key="2">
    <source>
        <dbReference type="ARBA" id="ARBA00011902"/>
    </source>
</evidence>
<keyword evidence="9 16" id="KW-0067">ATP-binding</keyword>
<evidence type="ECO:0000313" key="23">
    <source>
        <dbReference type="RefSeq" id="XP_031435770.1"/>
    </source>
</evidence>
<dbReference type="InterPro" id="IPR013783">
    <property type="entry name" value="Ig-like_fold"/>
</dbReference>
<evidence type="ECO:0000256" key="19">
    <source>
        <dbReference type="SAM" id="SignalP"/>
    </source>
</evidence>
<evidence type="ECO:0000256" key="9">
    <source>
        <dbReference type="ARBA" id="ARBA00022840"/>
    </source>
</evidence>
<keyword evidence="11 18" id="KW-0472">Membrane</keyword>
<dbReference type="OrthoDB" id="546826at2759"/>
<evidence type="ECO:0000259" key="21">
    <source>
        <dbReference type="PROSITE" id="PS50853"/>
    </source>
</evidence>
<dbReference type="Pfam" id="PF07714">
    <property type="entry name" value="PK_Tyr_Ser-Thr"/>
    <property type="match status" value="1"/>
</dbReference>
<dbReference type="SUPFAM" id="SSF49265">
    <property type="entry name" value="Fibronectin type III"/>
    <property type="match status" value="2"/>
</dbReference>
<protein>
    <recommendedName>
        <fullName evidence="2">receptor protein-tyrosine kinase</fullName>
        <ecNumber evidence="2">2.7.10.1</ecNumber>
    </recommendedName>
</protein>
<dbReference type="Gene3D" id="3.30.200.20">
    <property type="entry name" value="Phosphorylase Kinase, domain 1"/>
    <property type="match status" value="1"/>
</dbReference>
<keyword evidence="14" id="KW-0325">Glycoprotein</keyword>
<evidence type="ECO:0000256" key="17">
    <source>
        <dbReference type="SAM" id="MobiDB-lite"/>
    </source>
</evidence>
<keyword evidence="3" id="KW-0597">Phosphoprotein</keyword>
<evidence type="ECO:0000256" key="1">
    <source>
        <dbReference type="ARBA" id="ARBA00004479"/>
    </source>
</evidence>
<keyword evidence="22" id="KW-1185">Reference proteome</keyword>
<feature type="compositionally biased region" description="Polar residues" evidence="17">
    <location>
        <begin position="1415"/>
        <end position="1429"/>
    </location>
</feature>
<dbReference type="GeneID" id="105895404"/>
<feature type="domain" description="Fibronectin type-III" evidence="21">
    <location>
        <begin position="144"/>
        <end position="234"/>
    </location>
</feature>
<dbReference type="Gene3D" id="2.120.10.30">
    <property type="entry name" value="TolB, C-terminal domain"/>
    <property type="match status" value="2"/>
</dbReference>
<evidence type="ECO:0000256" key="11">
    <source>
        <dbReference type="ARBA" id="ARBA00023136"/>
    </source>
</evidence>
<dbReference type="Proteomes" id="UP000515152">
    <property type="component" value="Chromosome 14"/>
</dbReference>
<dbReference type="FunFam" id="1.10.510.10:FF:000341">
    <property type="entry name" value="Tyrosine-protein kinase receptor"/>
    <property type="match status" value="1"/>
</dbReference>
<dbReference type="InterPro" id="IPR036116">
    <property type="entry name" value="FN3_sf"/>
</dbReference>
<accession>A0A6P8GLR3</accession>
<evidence type="ECO:0000256" key="13">
    <source>
        <dbReference type="ARBA" id="ARBA00023170"/>
    </source>
</evidence>
<keyword evidence="19" id="KW-0732">Signal</keyword>